<evidence type="ECO:0000313" key="3">
    <source>
        <dbReference type="EMBL" id="QJH96291.1"/>
    </source>
</evidence>
<dbReference type="EMBL" id="MT141551">
    <property type="protein sequence ID" value="QJA66205.1"/>
    <property type="molecule type" value="Genomic_DNA"/>
</dbReference>
<sequence length="157" mass="17710">MALDPTARRANVQDSMKKYFVDNFETTEGIALRFDRTIAAPTLQGHEVDKWLSIIFGAMDRKSLSDFNVQIFCATRKDTEGFRVAQLVDTVYGYIKDSTQTDGMARIPLYRSRADAAWTLLDGGIVIQNIAESGVMDTDDLSKYIVLTLRCRWGTKI</sequence>
<accession>A0A6H1Z8H0</accession>
<organism evidence="1">
    <name type="scientific">viral metagenome</name>
    <dbReference type="NCBI Taxonomy" id="1070528"/>
    <lineage>
        <taxon>unclassified sequences</taxon>
        <taxon>metagenomes</taxon>
        <taxon>organismal metagenomes</taxon>
    </lineage>
</organism>
<name>A0A6H1Z8H0_9ZZZZ</name>
<proteinExistence type="predicted"/>
<evidence type="ECO:0000313" key="1">
    <source>
        <dbReference type="EMBL" id="QJA44186.1"/>
    </source>
</evidence>
<dbReference type="EMBL" id="MT143974">
    <property type="protein sequence ID" value="QJA44186.1"/>
    <property type="molecule type" value="Genomic_DNA"/>
</dbReference>
<dbReference type="AlphaFoldDB" id="A0A6H1Z8H0"/>
<evidence type="ECO:0000313" key="2">
    <source>
        <dbReference type="EMBL" id="QJA66205.1"/>
    </source>
</evidence>
<reference evidence="1" key="1">
    <citation type="submission" date="2020-03" db="EMBL/GenBank/DDBJ databases">
        <title>The deep terrestrial virosphere.</title>
        <authorList>
            <person name="Holmfeldt K."/>
            <person name="Nilsson E."/>
            <person name="Simone D."/>
            <person name="Lopez-Fernandez M."/>
            <person name="Wu X."/>
            <person name="de Brujin I."/>
            <person name="Lundin D."/>
            <person name="Andersson A."/>
            <person name="Bertilsson S."/>
            <person name="Dopson M."/>
        </authorList>
    </citation>
    <scope>NUCLEOTIDE SEQUENCE</scope>
    <source>
        <strain evidence="4">MM415A00110</strain>
        <strain evidence="2">MM415B00359</strain>
        <strain evidence="1">TM448A00090</strain>
        <strain evidence="3">TM448B00679</strain>
    </source>
</reference>
<gene>
    <name evidence="4" type="ORF">MM415A00110_0059</name>
    <name evidence="2" type="ORF">MM415B00359_0016</name>
    <name evidence="1" type="ORF">TM448A00090_0018</name>
    <name evidence="3" type="ORF">TM448B00679_0006</name>
</gene>
<evidence type="ECO:0000313" key="4">
    <source>
        <dbReference type="EMBL" id="QJI04738.1"/>
    </source>
</evidence>
<dbReference type="EMBL" id="MT144646">
    <property type="protein sequence ID" value="QJH96291.1"/>
    <property type="molecule type" value="Genomic_DNA"/>
</dbReference>
<protein>
    <submittedName>
        <fullName evidence="1">Uncharacterized protein</fullName>
    </submittedName>
</protein>
<dbReference type="EMBL" id="MT145189">
    <property type="protein sequence ID" value="QJI04738.1"/>
    <property type="molecule type" value="Genomic_DNA"/>
</dbReference>